<comment type="caution">
    <text evidence="1">The sequence shown here is derived from an EMBL/GenBank/DDBJ whole genome shotgun (WGS) entry which is preliminary data.</text>
</comment>
<proteinExistence type="predicted"/>
<gene>
    <name evidence="1" type="ORF">L596_000860</name>
</gene>
<dbReference type="OrthoDB" id="150687at2759"/>
<dbReference type="EMBL" id="AZBU02000001">
    <property type="protein sequence ID" value="TMS33084.1"/>
    <property type="molecule type" value="Genomic_DNA"/>
</dbReference>
<sequence length="84" mass="9486">MLQGMAIPTVRSAHEPLKANLQMAMVSKSIEQMVIILHNEPSSSKSWMQVRAQQLNRAATEKLVRAVNNGEGLKHWRPQSRPLE</sequence>
<reference evidence="1 2" key="1">
    <citation type="journal article" date="2015" name="Genome Biol.">
        <title>Comparative genomics of Steinernema reveals deeply conserved gene regulatory networks.</title>
        <authorList>
            <person name="Dillman A.R."/>
            <person name="Macchietto M."/>
            <person name="Porter C.F."/>
            <person name="Rogers A."/>
            <person name="Williams B."/>
            <person name="Antoshechkin I."/>
            <person name="Lee M.M."/>
            <person name="Goodwin Z."/>
            <person name="Lu X."/>
            <person name="Lewis E.E."/>
            <person name="Goodrich-Blair H."/>
            <person name="Stock S.P."/>
            <person name="Adams B.J."/>
            <person name="Sternberg P.W."/>
            <person name="Mortazavi A."/>
        </authorList>
    </citation>
    <scope>NUCLEOTIDE SEQUENCE [LARGE SCALE GENOMIC DNA]</scope>
    <source>
        <strain evidence="1 2">ALL</strain>
    </source>
</reference>
<name>A0A4U8UJN5_STECR</name>
<organism evidence="1 2">
    <name type="scientific">Steinernema carpocapsae</name>
    <name type="common">Entomopathogenic nematode</name>
    <dbReference type="NCBI Taxonomy" id="34508"/>
    <lineage>
        <taxon>Eukaryota</taxon>
        <taxon>Metazoa</taxon>
        <taxon>Ecdysozoa</taxon>
        <taxon>Nematoda</taxon>
        <taxon>Chromadorea</taxon>
        <taxon>Rhabditida</taxon>
        <taxon>Tylenchina</taxon>
        <taxon>Panagrolaimomorpha</taxon>
        <taxon>Strongyloidoidea</taxon>
        <taxon>Steinernematidae</taxon>
        <taxon>Steinernema</taxon>
    </lineage>
</organism>
<dbReference type="Proteomes" id="UP000298663">
    <property type="component" value="Unassembled WGS sequence"/>
</dbReference>
<dbReference type="AlphaFoldDB" id="A0A4U8UJN5"/>
<reference evidence="1 2" key="2">
    <citation type="journal article" date="2019" name="G3 (Bethesda)">
        <title>Hybrid Assembly of the Genome of the Entomopathogenic Nematode Steinernema carpocapsae Identifies the X-Chromosome.</title>
        <authorList>
            <person name="Serra L."/>
            <person name="Macchietto M."/>
            <person name="Macias-Munoz A."/>
            <person name="McGill C.J."/>
            <person name="Rodriguez I.M."/>
            <person name="Rodriguez B."/>
            <person name="Murad R."/>
            <person name="Mortazavi A."/>
        </authorList>
    </citation>
    <scope>NUCLEOTIDE SEQUENCE [LARGE SCALE GENOMIC DNA]</scope>
    <source>
        <strain evidence="1 2">ALL</strain>
    </source>
</reference>
<evidence type="ECO:0000313" key="2">
    <source>
        <dbReference type="Proteomes" id="UP000298663"/>
    </source>
</evidence>
<evidence type="ECO:0000313" key="1">
    <source>
        <dbReference type="EMBL" id="TMS33084.1"/>
    </source>
</evidence>
<keyword evidence="2" id="KW-1185">Reference proteome</keyword>
<accession>A0A4U8UJN5</accession>
<protein>
    <submittedName>
        <fullName evidence="1">Uncharacterized protein</fullName>
    </submittedName>
</protein>